<dbReference type="EMBL" id="OBEH01000002">
    <property type="protein sequence ID" value="SNY99461.1"/>
    <property type="molecule type" value="Genomic_DNA"/>
</dbReference>
<dbReference type="AlphaFoldDB" id="A0A285MVG1"/>
<evidence type="ECO:0000313" key="2">
    <source>
        <dbReference type="Proteomes" id="UP000219048"/>
    </source>
</evidence>
<dbReference type="Proteomes" id="UP000219048">
    <property type="component" value="Unassembled WGS sequence"/>
</dbReference>
<dbReference type="RefSeq" id="WP_097044958.1">
    <property type="nucleotide sequence ID" value="NZ_OBEH01000002.1"/>
</dbReference>
<evidence type="ECO:0000313" key="1">
    <source>
        <dbReference type="EMBL" id="SNY99461.1"/>
    </source>
</evidence>
<proteinExistence type="predicted"/>
<protein>
    <submittedName>
        <fullName evidence="1">Uncharacterized protein</fullName>
    </submittedName>
</protein>
<gene>
    <name evidence="1" type="ORF">SAMN06265377_1267</name>
</gene>
<accession>A0A285MVG1</accession>
<name>A0A285MVG1_9FLAO</name>
<keyword evidence="2" id="KW-1185">Reference proteome</keyword>
<organism evidence="1 2">
    <name type="scientific">Flagellimonas pacifica</name>
    <dbReference type="NCBI Taxonomy" id="1247520"/>
    <lineage>
        <taxon>Bacteria</taxon>
        <taxon>Pseudomonadati</taxon>
        <taxon>Bacteroidota</taxon>
        <taxon>Flavobacteriia</taxon>
        <taxon>Flavobacteriales</taxon>
        <taxon>Flavobacteriaceae</taxon>
        <taxon>Flagellimonas</taxon>
    </lineage>
</organism>
<sequence>MIRFKKALRLLGLFVLVVFASIGVGLNGGVPLPTSSRKKDTIELVMESKESDETETEETDVKQ</sequence>
<reference evidence="2" key="1">
    <citation type="submission" date="2017-09" db="EMBL/GenBank/DDBJ databases">
        <authorList>
            <person name="Varghese N."/>
            <person name="Submissions S."/>
        </authorList>
    </citation>
    <scope>NUCLEOTIDE SEQUENCE [LARGE SCALE GENOMIC DNA]</scope>
    <source>
        <strain evidence="2">DSM 25885</strain>
    </source>
</reference>